<dbReference type="RefSeq" id="WP_266088256.1">
    <property type="nucleotide sequence ID" value="NZ_RKLV01000011.1"/>
</dbReference>
<keyword evidence="2" id="KW-0328">Glycosyltransferase</keyword>
<comment type="function">
    <text evidence="2">Catalyzes the condensation of 4-aminobenzoate (pABA) with 5-phospho-alpha-D-ribose 1-diphosphate (PRPP) to produce beta-ribofuranosylaminobenzene 5'-phosphate (beta-RFA-P).</text>
</comment>
<gene>
    <name evidence="6" type="ORF">EGH25_10240</name>
</gene>
<evidence type="ECO:0000313" key="6">
    <source>
        <dbReference type="EMBL" id="MCX2819726.1"/>
    </source>
</evidence>
<keyword evidence="7" id="KW-1185">Reference proteome</keyword>
<dbReference type="GO" id="GO:0005524">
    <property type="term" value="F:ATP binding"/>
    <property type="evidence" value="ECO:0007669"/>
    <property type="project" value="UniProtKB-UniRule"/>
</dbReference>
<feature type="domain" description="GHMP kinase C-terminal" evidence="5">
    <location>
        <begin position="212"/>
        <end position="290"/>
    </location>
</feature>
<dbReference type="GO" id="GO:0043793">
    <property type="term" value="F:beta-ribofuranosylaminobenzene 5'-phosphate synthase activity"/>
    <property type="evidence" value="ECO:0007669"/>
    <property type="project" value="UniProtKB-EC"/>
</dbReference>
<comment type="catalytic activity">
    <reaction evidence="2">
        <text>5-phospho-alpha-D-ribose 1-diphosphate + 4-hydroxybenzoate + H(+) = 4-(beta-D-ribofuranosyl)phenol 5'-phosphate + CO2 + diphosphate</text>
        <dbReference type="Rhea" id="RHEA:48556"/>
        <dbReference type="ChEBI" id="CHEBI:15378"/>
        <dbReference type="ChEBI" id="CHEBI:16526"/>
        <dbReference type="ChEBI" id="CHEBI:17879"/>
        <dbReference type="ChEBI" id="CHEBI:33019"/>
        <dbReference type="ChEBI" id="CHEBI:58017"/>
        <dbReference type="ChEBI" id="CHEBI:82767"/>
        <dbReference type="EC" id="2.4.2.54"/>
    </reaction>
</comment>
<dbReference type="SUPFAM" id="SSF54211">
    <property type="entry name" value="Ribosomal protein S5 domain 2-like"/>
    <property type="match status" value="1"/>
</dbReference>
<dbReference type="PANTHER" id="PTHR20861:SF6">
    <property type="entry name" value="BETA-RIBOFURANOSYLPHENOL 5'-PHOSPHATE SYNTHASE"/>
    <property type="match status" value="1"/>
</dbReference>
<dbReference type="NCBIfam" id="TIGR00144">
    <property type="entry name" value="beta_RFAP_syn"/>
    <property type="match status" value="1"/>
</dbReference>
<organism evidence="6 7">
    <name type="scientific">Halorutilus salinus</name>
    <dbReference type="NCBI Taxonomy" id="2487751"/>
    <lineage>
        <taxon>Archaea</taxon>
        <taxon>Methanobacteriati</taxon>
        <taxon>Methanobacteriota</taxon>
        <taxon>Stenosarchaea group</taxon>
        <taxon>Halobacteria</taxon>
        <taxon>Halorutilales</taxon>
        <taxon>Halorutilaceae</taxon>
        <taxon>Halorutilus</taxon>
    </lineage>
</organism>
<protein>
    <recommendedName>
        <fullName evidence="2">Beta-ribofuranosylaminobenzene 5'-phosphate synthase</fullName>
        <shortName evidence="2">Beta-RFA-P synthase</shortName>
        <ecNumber evidence="2">2.4.2.54</ecNumber>
    </recommendedName>
</protein>
<evidence type="ECO:0000313" key="7">
    <source>
        <dbReference type="Proteomes" id="UP001149411"/>
    </source>
</evidence>
<dbReference type="AlphaFoldDB" id="A0A9Q4GK05"/>
<comment type="caution">
    <text evidence="6">The sequence shown here is derived from an EMBL/GenBank/DDBJ whole genome shotgun (WGS) entry which is preliminary data.</text>
</comment>
<dbReference type="InterPro" id="IPR004422">
    <property type="entry name" value="RFAP_synthase"/>
</dbReference>
<keyword evidence="1 2" id="KW-0808">Transferase</keyword>
<dbReference type="EMBL" id="RKLV01000011">
    <property type="protein sequence ID" value="MCX2819726.1"/>
    <property type="molecule type" value="Genomic_DNA"/>
</dbReference>
<dbReference type="Pfam" id="PF08544">
    <property type="entry name" value="GHMP_kinases_C"/>
    <property type="match status" value="1"/>
</dbReference>
<evidence type="ECO:0000259" key="4">
    <source>
        <dbReference type="Pfam" id="PF00288"/>
    </source>
</evidence>
<dbReference type="InterPro" id="IPR013750">
    <property type="entry name" value="GHMP_kinase_C_dom"/>
</dbReference>
<comment type="similarity">
    <text evidence="2">Belongs to the beta-RFA-P synthase family.</text>
</comment>
<comment type="subunit">
    <text evidence="2">Homodimer.</text>
</comment>
<dbReference type="InterPro" id="IPR020568">
    <property type="entry name" value="Ribosomal_Su5_D2-typ_SF"/>
</dbReference>
<keyword evidence="6" id="KW-0418">Kinase</keyword>
<accession>A0A9Q4GK05</accession>
<evidence type="ECO:0000256" key="2">
    <source>
        <dbReference type="PIRNR" id="PIRNR004884"/>
    </source>
</evidence>
<evidence type="ECO:0000256" key="3">
    <source>
        <dbReference type="SAM" id="MobiDB-lite"/>
    </source>
</evidence>
<name>A0A9Q4GK05_9EURY</name>
<feature type="compositionally biased region" description="Basic and acidic residues" evidence="3">
    <location>
        <begin position="237"/>
        <end position="259"/>
    </location>
</feature>
<dbReference type="GO" id="GO:0016301">
    <property type="term" value="F:kinase activity"/>
    <property type="evidence" value="ECO:0007669"/>
    <property type="project" value="UniProtKB-KW"/>
</dbReference>
<evidence type="ECO:0000259" key="5">
    <source>
        <dbReference type="Pfam" id="PF08544"/>
    </source>
</evidence>
<comment type="pathway">
    <text evidence="2">Cofactor biosynthesis; 5,6,7,8-tetrahydromethanopterin biosynthesis.</text>
</comment>
<dbReference type="PIRSF" id="PIRSF004884">
    <property type="entry name" value="Sugar_kin_arch"/>
    <property type="match status" value="1"/>
</dbReference>
<feature type="domain" description="GHMP kinase N-terminal" evidence="4">
    <location>
        <begin position="60"/>
        <end position="118"/>
    </location>
</feature>
<proteinExistence type="inferred from homology"/>
<feature type="region of interest" description="Disordered" evidence="3">
    <location>
        <begin position="237"/>
        <end position="268"/>
    </location>
</feature>
<evidence type="ECO:0000256" key="1">
    <source>
        <dbReference type="ARBA" id="ARBA00022679"/>
    </source>
</evidence>
<dbReference type="Proteomes" id="UP001149411">
    <property type="component" value="Unassembled WGS sequence"/>
</dbReference>
<dbReference type="PANTHER" id="PTHR20861">
    <property type="entry name" value="HOMOSERINE/4-DIPHOSPHOCYTIDYL-2-C-METHYL-D-ERYTHRITOL KINASE"/>
    <property type="match status" value="1"/>
</dbReference>
<sequence length="307" mass="32267">MTVTVETPARLHFGFLDLSGETGRLFCGVGIGIDRPRAVVEAEKTDGVETDAGGYFEELVREAVDVLGVGGARLSVKDSVPRHVGLGSGTQHASAVLEAVAGANGVEAKRRHVREMGRGVRSGVGRAVFEGGGFVVDAGHPVDADRGERRIPSVAVRHDLPSDWRFVVAVPDGAGAHGEAEERSMRRVVGDEAGIGDAVRREFVGRVLPGAAEGDIDAFGAGVAEVDRLNGERYADEQDGVYHRKSEPLVERLSDRDDVAGAGQSSWGPSVYAVTTAEDAEDVANSIDAESYVACPDNRGARVSLPS</sequence>
<dbReference type="Pfam" id="PF00288">
    <property type="entry name" value="GHMP_kinases_N"/>
    <property type="match status" value="1"/>
</dbReference>
<dbReference type="EC" id="2.4.2.54" evidence="2"/>
<dbReference type="InterPro" id="IPR006204">
    <property type="entry name" value="GHMP_kinase_N_dom"/>
</dbReference>
<reference evidence="6" key="1">
    <citation type="submission" date="2022-09" db="EMBL/GenBank/DDBJ databases">
        <title>Haloadaptaus new haloarchaeum isolated from saline soil.</title>
        <authorList>
            <person name="Duran-Viseras A."/>
            <person name="Sanchez-Porro C."/>
            <person name="Ventosa A."/>
        </authorList>
    </citation>
    <scope>NUCLEOTIDE SEQUENCE</scope>
    <source>
        <strain evidence="6">F3-133</strain>
    </source>
</reference>